<protein>
    <submittedName>
        <fullName evidence="1">Uncharacterized protein</fullName>
    </submittedName>
</protein>
<dbReference type="OrthoDB" id="6501831at2759"/>
<sequence>MFLDFETAKGFQSGHKKLSYIISDGLGPYFKAKVEELDMPNTFYSIIIDESPIPEAKVMLVWYYSANTENVVVERLQSFHLGHATADELFSCIENVLSGVCKNNMICFYSDGPNVMRSLKRRVKTEVGPTMVDIGECGLHKVHNAFAAGLDNFYVEVESRN</sequence>
<dbReference type="VEuPathDB" id="VectorBase:HLOH_059779"/>
<evidence type="ECO:0000313" key="1">
    <source>
        <dbReference type="EMBL" id="KAH9371051.1"/>
    </source>
</evidence>
<gene>
    <name evidence="1" type="ORF">HPB48_011431</name>
</gene>
<dbReference type="AlphaFoldDB" id="A0A9J6G7B9"/>
<dbReference type="EMBL" id="JABSTR010000005">
    <property type="protein sequence ID" value="KAH9371051.1"/>
    <property type="molecule type" value="Genomic_DNA"/>
</dbReference>
<dbReference type="PANTHER" id="PTHR37162:SF1">
    <property type="entry name" value="BED-TYPE DOMAIN-CONTAINING PROTEIN"/>
    <property type="match status" value="1"/>
</dbReference>
<keyword evidence="2" id="KW-1185">Reference proteome</keyword>
<proteinExistence type="predicted"/>
<evidence type="ECO:0000313" key="2">
    <source>
        <dbReference type="Proteomes" id="UP000821853"/>
    </source>
</evidence>
<dbReference type="Proteomes" id="UP000821853">
    <property type="component" value="Chromosome 3"/>
</dbReference>
<dbReference type="OMA" id="WYYSANT"/>
<comment type="caution">
    <text evidence="1">The sequence shown here is derived from an EMBL/GenBank/DDBJ whole genome shotgun (WGS) entry which is preliminary data.</text>
</comment>
<name>A0A9J6G7B9_HAELO</name>
<dbReference type="PANTHER" id="PTHR37162">
    <property type="entry name" value="HAT FAMILY DIMERISATION DOMAINCONTAINING PROTEIN-RELATED"/>
    <property type="match status" value="1"/>
</dbReference>
<reference evidence="1 2" key="1">
    <citation type="journal article" date="2020" name="Cell">
        <title>Large-Scale Comparative Analyses of Tick Genomes Elucidate Their Genetic Diversity and Vector Capacities.</title>
        <authorList>
            <consortium name="Tick Genome and Microbiome Consortium (TIGMIC)"/>
            <person name="Jia N."/>
            <person name="Wang J."/>
            <person name="Shi W."/>
            <person name="Du L."/>
            <person name="Sun Y."/>
            <person name="Zhan W."/>
            <person name="Jiang J.F."/>
            <person name="Wang Q."/>
            <person name="Zhang B."/>
            <person name="Ji P."/>
            <person name="Bell-Sakyi L."/>
            <person name="Cui X.M."/>
            <person name="Yuan T.T."/>
            <person name="Jiang B.G."/>
            <person name="Yang W.F."/>
            <person name="Lam T.T."/>
            <person name="Chang Q.C."/>
            <person name="Ding S.J."/>
            <person name="Wang X.J."/>
            <person name="Zhu J.G."/>
            <person name="Ruan X.D."/>
            <person name="Zhao L."/>
            <person name="Wei J.T."/>
            <person name="Ye R.Z."/>
            <person name="Que T.C."/>
            <person name="Du C.H."/>
            <person name="Zhou Y.H."/>
            <person name="Cheng J.X."/>
            <person name="Dai P.F."/>
            <person name="Guo W.B."/>
            <person name="Han X.H."/>
            <person name="Huang E.J."/>
            <person name="Li L.F."/>
            <person name="Wei W."/>
            <person name="Gao Y.C."/>
            <person name="Liu J.Z."/>
            <person name="Shao H.Z."/>
            <person name="Wang X."/>
            <person name="Wang C.C."/>
            <person name="Yang T.C."/>
            <person name="Huo Q.B."/>
            <person name="Li W."/>
            <person name="Chen H.Y."/>
            <person name="Chen S.E."/>
            <person name="Zhou L.G."/>
            <person name="Ni X.B."/>
            <person name="Tian J.H."/>
            <person name="Sheng Y."/>
            <person name="Liu T."/>
            <person name="Pan Y.S."/>
            <person name="Xia L.Y."/>
            <person name="Li J."/>
            <person name="Zhao F."/>
            <person name="Cao W.C."/>
        </authorList>
    </citation>
    <scope>NUCLEOTIDE SEQUENCE [LARGE SCALE GENOMIC DNA]</scope>
    <source>
        <strain evidence="1">HaeL-2018</strain>
    </source>
</reference>
<accession>A0A9J6G7B9</accession>
<organism evidence="1 2">
    <name type="scientific">Haemaphysalis longicornis</name>
    <name type="common">Bush tick</name>
    <dbReference type="NCBI Taxonomy" id="44386"/>
    <lineage>
        <taxon>Eukaryota</taxon>
        <taxon>Metazoa</taxon>
        <taxon>Ecdysozoa</taxon>
        <taxon>Arthropoda</taxon>
        <taxon>Chelicerata</taxon>
        <taxon>Arachnida</taxon>
        <taxon>Acari</taxon>
        <taxon>Parasitiformes</taxon>
        <taxon>Ixodida</taxon>
        <taxon>Ixodoidea</taxon>
        <taxon>Ixodidae</taxon>
        <taxon>Haemaphysalinae</taxon>
        <taxon>Haemaphysalis</taxon>
    </lineage>
</organism>